<feature type="region of interest" description="Disordered" evidence="1">
    <location>
        <begin position="1"/>
        <end position="35"/>
    </location>
</feature>
<evidence type="ECO:0000313" key="2">
    <source>
        <dbReference type="EMBL" id="RKO88288.1"/>
    </source>
</evidence>
<evidence type="ECO:0000256" key="1">
    <source>
        <dbReference type="SAM" id="MobiDB-lite"/>
    </source>
</evidence>
<gene>
    <name evidence="2" type="ORF">BDK51DRAFT_53069</name>
</gene>
<proteinExistence type="predicted"/>
<dbReference type="Gene3D" id="2.30.30.40">
    <property type="entry name" value="SH3 Domains"/>
    <property type="match status" value="1"/>
</dbReference>
<reference evidence="3" key="1">
    <citation type="journal article" date="2018" name="Nat. Microbiol.">
        <title>Leveraging single-cell genomics to expand the fungal tree of life.</title>
        <authorList>
            <person name="Ahrendt S.R."/>
            <person name="Quandt C.A."/>
            <person name="Ciobanu D."/>
            <person name="Clum A."/>
            <person name="Salamov A."/>
            <person name="Andreopoulos B."/>
            <person name="Cheng J.F."/>
            <person name="Woyke T."/>
            <person name="Pelin A."/>
            <person name="Henrissat B."/>
            <person name="Reynolds N.K."/>
            <person name="Benny G.L."/>
            <person name="Smith M.E."/>
            <person name="James T.Y."/>
            <person name="Grigoriev I.V."/>
        </authorList>
    </citation>
    <scope>NUCLEOTIDE SEQUENCE [LARGE SCALE GENOMIC DNA]</scope>
</reference>
<keyword evidence="3" id="KW-1185">Reference proteome</keyword>
<accession>A0A4P9WAV7</accession>
<organism evidence="2 3">
    <name type="scientific">Blyttiomyces helicus</name>
    <dbReference type="NCBI Taxonomy" id="388810"/>
    <lineage>
        <taxon>Eukaryota</taxon>
        <taxon>Fungi</taxon>
        <taxon>Fungi incertae sedis</taxon>
        <taxon>Chytridiomycota</taxon>
        <taxon>Chytridiomycota incertae sedis</taxon>
        <taxon>Chytridiomycetes</taxon>
        <taxon>Chytridiomycetes incertae sedis</taxon>
        <taxon>Blyttiomyces</taxon>
    </lineage>
</organism>
<dbReference type="AlphaFoldDB" id="A0A4P9WAV7"/>
<dbReference type="Proteomes" id="UP000269721">
    <property type="component" value="Unassembled WGS sequence"/>
</dbReference>
<dbReference type="EMBL" id="KZ996818">
    <property type="protein sequence ID" value="RKO88288.1"/>
    <property type="molecule type" value="Genomic_DNA"/>
</dbReference>
<dbReference type="SUPFAM" id="SSF50044">
    <property type="entry name" value="SH3-domain"/>
    <property type="match status" value="1"/>
</dbReference>
<name>A0A4P9WAV7_9FUNG</name>
<sequence>MGNVPRTPEPALPTVESAGHHPHPRPDPATAGAPHLATFEPRTASLAYHNLDQAEFYPRHPDEVEVQPDDHIVVRKSFGDGWLIITNMTRKTNGFAAKVAIGF</sequence>
<evidence type="ECO:0000313" key="3">
    <source>
        <dbReference type="Proteomes" id="UP000269721"/>
    </source>
</evidence>
<dbReference type="InterPro" id="IPR036028">
    <property type="entry name" value="SH3-like_dom_sf"/>
</dbReference>
<dbReference type="OrthoDB" id="5340910at2759"/>
<protein>
    <recommendedName>
        <fullName evidence="4">SH3 domain-containing protein</fullName>
    </recommendedName>
</protein>
<evidence type="ECO:0008006" key="4">
    <source>
        <dbReference type="Google" id="ProtNLM"/>
    </source>
</evidence>